<dbReference type="EMBL" id="RJGP01000742">
    <property type="protein sequence ID" value="RVZ29481.1"/>
    <property type="molecule type" value="Genomic_DNA"/>
</dbReference>
<evidence type="ECO:0000313" key="2">
    <source>
        <dbReference type="EMBL" id="RVZ29481.1"/>
    </source>
</evidence>
<gene>
    <name evidence="2" type="ORF">EC518_10045</name>
    <name evidence="1" type="ORF">EC518_10055</name>
</gene>
<dbReference type="EMBL" id="RJGP01000743">
    <property type="protein sequence ID" value="RVZ29479.1"/>
    <property type="molecule type" value="Genomic_DNA"/>
</dbReference>
<protein>
    <submittedName>
        <fullName evidence="2">SsrA-binding protein</fullName>
    </submittedName>
</protein>
<dbReference type="InterPro" id="IPR023620">
    <property type="entry name" value="SmpB"/>
</dbReference>
<organism evidence="2 3">
    <name type="scientific">Helicobacter pylori</name>
    <name type="common">Campylobacter pylori</name>
    <dbReference type="NCBI Taxonomy" id="210"/>
    <lineage>
        <taxon>Bacteria</taxon>
        <taxon>Pseudomonadati</taxon>
        <taxon>Campylobacterota</taxon>
        <taxon>Epsilonproteobacteria</taxon>
        <taxon>Campylobacterales</taxon>
        <taxon>Helicobacteraceae</taxon>
        <taxon>Helicobacter</taxon>
    </lineage>
</organism>
<name>A0A438WYZ9_HELPX</name>
<comment type="caution">
    <text evidence="2">The sequence shown here is derived from an EMBL/GenBank/DDBJ whole genome shotgun (WGS) entry which is preliminary data.</text>
</comment>
<dbReference type="Proteomes" id="UP000289022">
    <property type="component" value="Unassembled WGS sequence"/>
</dbReference>
<reference evidence="2 3" key="1">
    <citation type="submission" date="2018-11" db="EMBL/GenBank/DDBJ databases">
        <title>Genetic determinants and prediction of antibiotic resistance phenotypes in Helicobacter pylori.</title>
        <authorList>
            <person name="Wagner K."/>
        </authorList>
    </citation>
    <scope>NUCLEOTIDE SEQUENCE [LARGE SCALE GENOMIC DNA]</scope>
    <source>
        <strain evidence="2 3">ZH70</strain>
    </source>
</reference>
<dbReference type="AlphaFoldDB" id="A0A438WYZ9"/>
<dbReference type="SUPFAM" id="SSF74982">
    <property type="entry name" value="Small protein B (SmpB)"/>
    <property type="match status" value="1"/>
</dbReference>
<accession>A0A438WYZ9</accession>
<feature type="non-terminal residue" evidence="2">
    <location>
        <position position="22"/>
    </location>
</feature>
<evidence type="ECO:0000313" key="3">
    <source>
        <dbReference type="Proteomes" id="UP000289022"/>
    </source>
</evidence>
<sequence length="22" mass="2591">MKLIASNKKAYFDYEILETLEA</sequence>
<proteinExistence type="predicted"/>
<evidence type="ECO:0000313" key="1">
    <source>
        <dbReference type="EMBL" id="RVZ29479.1"/>
    </source>
</evidence>